<dbReference type="GO" id="GO:0005886">
    <property type="term" value="C:plasma membrane"/>
    <property type="evidence" value="ECO:0007669"/>
    <property type="project" value="TreeGrafter"/>
</dbReference>
<dbReference type="GO" id="GO:0007268">
    <property type="term" value="P:chemical synaptic transmission"/>
    <property type="evidence" value="ECO:0007669"/>
    <property type="project" value="InterPro"/>
</dbReference>
<proteinExistence type="predicted"/>
<organism evidence="4">
    <name type="scientific">Acromyrmex echinatior</name>
    <name type="common">Panamanian leafcutter ant</name>
    <name type="synonym">Acromyrmex octospinosus echinatior</name>
    <dbReference type="NCBI Taxonomy" id="103372"/>
    <lineage>
        <taxon>Eukaryota</taxon>
        <taxon>Metazoa</taxon>
        <taxon>Ecdysozoa</taxon>
        <taxon>Arthropoda</taxon>
        <taxon>Hexapoda</taxon>
        <taxon>Insecta</taxon>
        <taxon>Pterygota</taxon>
        <taxon>Neoptera</taxon>
        <taxon>Endopterygota</taxon>
        <taxon>Hymenoptera</taxon>
        <taxon>Apocrita</taxon>
        <taxon>Aculeata</taxon>
        <taxon>Formicoidea</taxon>
        <taxon>Formicidae</taxon>
        <taxon>Myrmicinae</taxon>
        <taxon>Acromyrmex</taxon>
    </lineage>
</organism>
<dbReference type="GO" id="GO:0019992">
    <property type="term" value="F:diacylglycerol binding"/>
    <property type="evidence" value="ECO:0007669"/>
    <property type="project" value="InterPro"/>
</dbReference>
<accession>F4WRS3</accession>
<dbReference type="STRING" id="103372.F4WRS3"/>
<dbReference type="InterPro" id="IPR035892">
    <property type="entry name" value="C2_domain_sf"/>
</dbReference>
<dbReference type="InParanoid" id="F4WRS3"/>
<dbReference type="AlphaFoldDB" id="F4WRS3"/>
<dbReference type="Proteomes" id="UP000007755">
    <property type="component" value="Unassembled WGS sequence"/>
</dbReference>
<dbReference type="OrthoDB" id="5831756at2759"/>
<evidence type="ECO:0000313" key="3">
    <source>
        <dbReference type="EMBL" id="EGI63080.1"/>
    </source>
</evidence>
<feature type="region of interest" description="Disordered" evidence="1">
    <location>
        <begin position="127"/>
        <end position="146"/>
    </location>
</feature>
<dbReference type="GO" id="GO:0045202">
    <property type="term" value="C:synapse"/>
    <property type="evidence" value="ECO:0007669"/>
    <property type="project" value="GOC"/>
</dbReference>
<gene>
    <name evidence="3" type="ORF">G5I_08526</name>
</gene>
<reference evidence="3" key="1">
    <citation type="submission" date="2011-02" db="EMBL/GenBank/DDBJ databases">
        <title>The genome of the leaf-cutting ant Acromyrmex echinatior suggests key adaptations to social evolution and fungus farming.</title>
        <authorList>
            <person name="Nygaard S."/>
            <person name="Zhang G."/>
        </authorList>
    </citation>
    <scope>NUCLEOTIDE SEQUENCE</scope>
</reference>
<dbReference type="SMART" id="SM00239">
    <property type="entry name" value="C2"/>
    <property type="match status" value="1"/>
</dbReference>
<dbReference type="PANTHER" id="PTHR10480:SF12">
    <property type="entry name" value="UNC-13, ISOFORM E"/>
    <property type="match status" value="1"/>
</dbReference>
<dbReference type="PROSITE" id="PS50004">
    <property type="entry name" value="C2"/>
    <property type="match status" value="1"/>
</dbReference>
<dbReference type="EMBL" id="GL888292">
    <property type="protein sequence ID" value="EGI63080.1"/>
    <property type="molecule type" value="Genomic_DNA"/>
</dbReference>
<dbReference type="Gene3D" id="2.60.40.150">
    <property type="entry name" value="C2 domain"/>
    <property type="match status" value="1"/>
</dbReference>
<dbReference type="eggNOG" id="KOG1011">
    <property type="taxonomic scope" value="Eukaryota"/>
</dbReference>
<feature type="domain" description="C2" evidence="2">
    <location>
        <begin position="1"/>
        <end position="115"/>
    </location>
</feature>
<protein>
    <submittedName>
        <fullName evidence="3">Phorbol ester/diacylglycerol-binding protein unc-13</fullName>
    </submittedName>
</protein>
<feature type="compositionally biased region" description="Polar residues" evidence="1">
    <location>
        <begin position="131"/>
        <end position="146"/>
    </location>
</feature>
<dbReference type="GO" id="GO:0017075">
    <property type="term" value="F:syntaxin-1 binding"/>
    <property type="evidence" value="ECO:0007669"/>
    <property type="project" value="TreeGrafter"/>
</dbReference>
<evidence type="ECO:0000256" key="1">
    <source>
        <dbReference type="SAM" id="MobiDB-lite"/>
    </source>
</evidence>
<sequence>MSGVTHYCAPETSGRKISPMLFARLIEGVQLRACTGADQFNSYVTLKLQNVKSTTVTVKGANPCWEQDFLFETNDMNAGLVVEVWCKGFLWDRFLGYYYIPLSEVSYMNEVTRNQCNLSRTAEVQDRQSEQSDMCDTNSNTQPDIITDTETTGQWVSLGLELEQRGNEIVGTKKPTGHSLLIDCRLELPYALTPLIDSRRRISDLPFANSLLIAPSNASMTAF</sequence>
<dbReference type="PANTHER" id="PTHR10480">
    <property type="entry name" value="PROTEIN UNC-13 HOMOLOG"/>
    <property type="match status" value="1"/>
</dbReference>
<evidence type="ECO:0000313" key="4">
    <source>
        <dbReference type="Proteomes" id="UP000007755"/>
    </source>
</evidence>
<keyword evidence="4" id="KW-1185">Reference proteome</keyword>
<dbReference type="SUPFAM" id="SSF49562">
    <property type="entry name" value="C2 domain (Calcium/lipid-binding domain, CaLB)"/>
    <property type="match status" value="1"/>
</dbReference>
<dbReference type="InterPro" id="IPR027080">
    <property type="entry name" value="Unc-13"/>
</dbReference>
<dbReference type="Pfam" id="PF00168">
    <property type="entry name" value="C2"/>
    <property type="match status" value="1"/>
</dbReference>
<evidence type="ECO:0000259" key="2">
    <source>
        <dbReference type="PROSITE" id="PS50004"/>
    </source>
</evidence>
<name>F4WRS3_ACREC</name>
<dbReference type="GO" id="GO:0005516">
    <property type="term" value="F:calmodulin binding"/>
    <property type="evidence" value="ECO:0007669"/>
    <property type="project" value="TreeGrafter"/>
</dbReference>
<dbReference type="InterPro" id="IPR000008">
    <property type="entry name" value="C2_dom"/>
</dbReference>